<dbReference type="InterPro" id="IPR007435">
    <property type="entry name" value="DUF484"/>
</dbReference>
<gene>
    <name evidence="1" type="ORF">CK501_03715</name>
</gene>
<dbReference type="InterPro" id="IPR029016">
    <property type="entry name" value="GAF-like_dom_sf"/>
</dbReference>
<comment type="caution">
    <text evidence="1">The sequence shown here is derived from an EMBL/GenBank/DDBJ whole genome shotgun (WGS) entry which is preliminary data.</text>
</comment>
<proteinExistence type="predicted"/>
<dbReference type="PANTHER" id="PTHR38765">
    <property type="entry name" value="DUF484 DOMAIN-CONTAINING PROTEIN"/>
    <property type="match status" value="1"/>
</dbReference>
<dbReference type="Pfam" id="PF04340">
    <property type="entry name" value="DUF484"/>
    <property type="match status" value="1"/>
</dbReference>
<dbReference type="Gene3D" id="3.30.450.40">
    <property type="match status" value="1"/>
</dbReference>
<dbReference type="RefSeq" id="WP_095616357.1">
    <property type="nucleotide sequence ID" value="NZ_NSKD01000001.1"/>
</dbReference>
<dbReference type="PANTHER" id="PTHR38765:SF1">
    <property type="entry name" value="DUF484 DOMAIN-CONTAINING PROTEIN"/>
    <property type="match status" value="1"/>
</dbReference>
<keyword evidence="2" id="KW-1185">Reference proteome</keyword>
<accession>A0A2A2FCI3</accession>
<dbReference type="OrthoDB" id="8525200at2"/>
<sequence>MTDPTAEPATAGVSEADVAEYLEANPDFFERHEHLLQKLTLPHDSGQAISLVERQVHLFREQRDALREELSGLIGIARQNDQLFTRSKRLLMALLDARSVEEVAAVLDETIRGEFQLQSASLTVLTDGEPPSQCGAVRYLEREKAREVFGDVLDESQPLFGRLRDSHREALFSAPERVGSAAVIPVRRDECVGLIAIASEDEGYFHSSMGSLFMTYISDTLGRLLPPLLAPEGRIAMPDAEAGH</sequence>
<evidence type="ECO:0008006" key="3">
    <source>
        <dbReference type="Google" id="ProtNLM"/>
    </source>
</evidence>
<dbReference type="EMBL" id="NSKD01000001">
    <property type="protein sequence ID" value="PAU82263.1"/>
    <property type="molecule type" value="Genomic_DNA"/>
</dbReference>
<dbReference type="Proteomes" id="UP000218896">
    <property type="component" value="Unassembled WGS sequence"/>
</dbReference>
<protein>
    <recommendedName>
        <fullName evidence="3">DUF484 family protein</fullName>
    </recommendedName>
</protein>
<organism evidence="1 2">
    <name type="scientific">Halovibrio salipaludis</name>
    <dbReference type="NCBI Taxonomy" id="2032626"/>
    <lineage>
        <taxon>Bacteria</taxon>
        <taxon>Pseudomonadati</taxon>
        <taxon>Pseudomonadota</taxon>
        <taxon>Gammaproteobacteria</taxon>
        <taxon>Oceanospirillales</taxon>
        <taxon>Halomonadaceae</taxon>
        <taxon>Halovibrio</taxon>
    </lineage>
</organism>
<evidence type="ECO:0000313" key="1">
    <source>
        <dbReference type="EMBL" id="PAU82263.1"/>
    </source>
</evidence>
<evidence type="ECO:0000313" key="2">
    <source>
        <dbReference type="Proteomes" id="UP000218896"/>
    </source>
</evidence>
<name>A0A2A2FCI3_9GAMM</name>
<reference evidence="1 2" key="1">
    <citation type="submission" date="2017-08" db="EMBL/GenBank/DDBJ databases">
        <title>Halovibrio sewagensis sp. nov., isolated from wastewater of high salinity.</title>
        <authorList>
            <person name="Dong X."/>
            <person name="Zhang G."/>
        </authorList>
    </citation>
    <scope>NUCLEOTIDE SEQUENCE [LARGE SCALE GENOMIC DNA]</scope>
    <source>
        <strain evidence="1 2">YL5-2</strain>
    </source>
</reference>
<dbReference type="AlphaFoldDB" id="A0A2A2FCI3"/>